<accession>A0A7R9FXR7</accession>
<gene>
    <name evidence="1" type="ORF">TSIB3V08_LOCUS3403</name>
</gene>
<sequence>MGVDTSLLTLSNGCLHIPFDVVKWVSTHACWRCKTHVDSCLLNWSKRVLTSCDVTTTCDNKRGVSLAGWTTPTGRQTPPPAASWR</sequence>
<dbReference type="AlphaFoldDB" id="A0A7R9FXR7"/>
<reference evidence="1" key="1">
    <citation type="submission" date="2020-11" db="EMBL/GenBank/DDBJ databases">
        <authorList>
            <person name="Tran Van P."/>
        </authorList>
    </citation>
    <scope>NUCLEOTIDE SEQUENCE</scope>
</reference>
<proteinExistence type="predicted"/>
<evidence type="ECO:0000313" key="1">
    <source>
        <dbReference type="EMBL" id="CAD7259194.1"/>
    </source>
</evidence>
<protein>
    <submittedName>
        <fullName evidence="1">Uncharacterized protein</fullName>
    </submittedName>
</protein>
<name>A0A7R9FXR7_TIMSH</name>
<dbReference type="EMBL" id="OC001127">
    <property type="protein sequence ID" value="CAD7259194.1"/>
    <property type="molecule type" value="Genomic_DNA"/>
</dbReference>
<organism evidence="1">
    <name type="scientific">Timema shepardi</name>
    <name type="common">Walking stick</name>
    <dbReference type="NCBI Taxonomy" id="629360"/>
    <lineage>
        <taxon>Eukaryota</taxon>
        <taxon>Metazoa</taxon>
        <taxon>Ecdysozoa</taxon>
        <taxon>Arthropoda</taxon>
        <taxon>Hexapoda</taxon>
        <taxon>Insecta</taxon>
        <taxon>Pterygota</taxon>
        <taxon>Neoptera</taxon>
        <taxon>Polyneoptera</taxon>
        <taxon>Phasmatodea</taxon>
        <taxon>Timematodea</taxon>
        <taxon>Timematoidea</taxon>
        <taxon>Timematidae</taxon>
        <taxon>Timema</taxon>
    </lineage>
</organism>